<feature type="region of interest" description="Disordered" evidence="1">
    <location>
        <begin position="47"/>
        <end position="70"/>
    </location>
</feature>
<dbReference type="AlphaFoldDB" id="G0TSG0"/>
<protein>
    <submittedName>
        <fullName evidence="2">Uncharacterized protein</fullName>
    </submittedName>
</protein>
<evidence type="ECO:0000313" key="2">
    <source>
        <dbReference type="EMBL" id="CCC46887.1"/>
    </source>
</evidence>
<evidence type="ECO:0000256" key="1">
    <source>
        <dbReference type="SAM" id="MobiDB-lite"/>
    </source>
</evidence>
<sequence length="119" mass="14028">MKPLNDSRCNNNGNTGGVRRVHTHGEGQARKQQLIYERAVINQKDGDYMPRGSAPLTHTPPLAFAHTRRRPPTTMQDFGSLCAFNNEERKNKTIINEGDERKKERKMLLLLLLWWWWWW</sequence>
<name>G0TSG0_TRYVY</name>
<organism evidence="2">
    <name type="scientific">Trypanosoma vivax (strain Y486)</name>
    <dbReference type="NCBI Taxonomy" id="1055687"/>
    <lineage>
        <taxon>Eukaryota</taxon>
        <taxon>Discoba</taxon>
        <taxon>Euglenozoa</taxon>
        <taxon>Kinetoplastea</taxon>
        <taxon>Metakinetoplastina</taxon>
        <taxon>Trypanosomatida</taxon>
        <taxon>Trypanosomatidae</taxon>
        <taxon>Trypanosoma</taxon>
        <taxon>Duttonella</taxon>
    </lineage>
</organism>
<reference evidence="2" key="1">
    <citation type="journal article" date="2012" name="Proc. Natl. Acad. Sci. U.S.A.">
        <title>Antigenic diversity is generated by distinct evolutionary mechanisms in African trypanosome species.</title>
        <authorList>
            <person name="Jackson A.P."/>
            <person name="Berry A."/>
            <person name="Aslett M."/>
            <person name="Allison H.C."/>
            <person name="Burton P."/>
            <person name="Vavrova-Anderson J."/>
            <person name="Brown R."/>
            <person name="Browne H."/>
            <person name="Corton N."/>
            <person name="Hauser H."/>
            <person name="Gamble J."/>
            <person name="Gilderthorp R."/>
            <person name="Marcello L."/>
            <person name="McQuillan J."/>
            <person name="Otto T.D."/>
            <person name="Quail M.A."/>
            <person name="Sanders M.J."/>
            <person name="van Tonder A."/>
            <person name="Ginger M.L."/>
            <person name="Field M.C."/>
            <person name="Barry J.D."/>
            <person name="Hertz-Fowler C."/>
            <person name="Berriman M."/>
        </authorList>
    </citation>
    <scope>NUCLEOTIDE SEQUENCE</scope>
    <source>
        <strain evidence="2">Y486</strain>
    </source>
</reference>
<dbReference type="EMBL" id="HE573019">
    <property type="protein sequence ID" value="CCC46887.1"/>
    <property type="molecule type" value="Genomic_DNA"/>
</dbReference>
<feature type="region of interest" description="Disordered" evidence="1">
    <location>
        <begin position="1"/>
        <end position="31"/>
    </location>
</feature>
<accession>G0TSG0</accession>
<proteinExistence type="predicted"/>
<gene>
    <name evidence="2" type="ORF">TVY486_0300800</name>
</gene>